<dbReference type="SUPFAM" id="SSF47413">
    <property type="entry name" value="lambda repressor-like DNA-binding domains"/>
    <property type="match status" value="1"/>
</dbReference>
<proteinExistence type="predicted"/>
<dbReference type="Gene3D" id="1.25.40.10">
    <property type="entry name" value="Tetratricopeptide repeat domain"/>
    <property type="match status" value="1"/>
</dbReference>
<evidence type="ECO:0000313" key="2">
    <source>
        <dbReference type="EMBL" id="MBB1069781.1"/>
    </source>
</evidence>
<dbReference type="Pfam" id="PF01381">
    <property type="entry name" value="HTH_3"/>
    <property type="match status" value="1"/>
</dbReference>
<sequence>MDIKRFVHQRKKLGYSQVALSKGICTQSTLSKFENNGQIPSLSILEQLCDRLGLTIDDLNKNNTSSIRYIRNLLDEIELALMIEQFPQAVSKLKKVQLADLKSPQDKMQYYYVKGMIYTLTNNNASTSLFNFTKILDELDEQHRTIYSPLAYLGSGILYARQNSMEHADFFFSKVISYLRSKADEDLAGAERNYYLRIVTMMYYAAEYHALNKRLAVSNRVLETTTKICAGNHVTYFLPRIKLLEANNAIELGESSDKIRRLLTEAEVFARFNSNNVVEVQVAALLNNLDKTISNK</sequence>
<accession>A0A7W3TSH0</accession>
<reference evidence="2 3" key="1">
    <citation type="submission" date="2020-07" db="EMBL/GenBank/DDBJ databases">
        <title>Description of Limosilactobacillus balticus sp. nov., Limosilactobacillus agrestis sp. nov., Limosilactobacillus albertensis sp. nov., Limosilactobacillus rudii sp. nov., Limosilactobacillus fastidiosus sp. nov., five novel Limosilactobacillus species isolated from the vertebrate gastrointestinal tract, and proposal of 6 subspecies of Limosilactobacillus reuteri adapted to the gastrointestinal tract of specific vertebrate hosts.</title>
        <authorList>
            <person name="Li F."/>
            <person name="Cheng C."/>
            <person name="Zheng J."/>
            <person name="Quevedo R.M."/>
            <person name="Li J."/>
            <person name="Roos S."/>
            <person name="Gaenzle M.G."/>
            <person name="Walter J."/>
        </authorList>
    </citation>
    <scope>NUCLEOTIDE SEQUENCE [LARGE SCALE GENOMIC DNA]</scope>
    <source>
        <strain evidence="2 3">RRLNB_1_1</strain>
    </source>
</reference>
<dbReference type="InterPro" id="IPR011990">
    <property type="entry name" value="TPR-like_helical_dom_sf"/>
</dbReference>
<evidence type="ECO:0000259" key="1">
    <source>
        <dbReference type="PROSITE" id="PS50943"/>
    </source>
</evidence>
<comment type="caution">
    <text evidence="2">The sequence shown here is derived from an EMBL/GenBank/DDBJ whole genome shotgun (WGS) entry which is preliminary data.</text>
</comment>
<dbReference type="RefSeq" id="WP_182598331.1">
    <property type="nucleotide sequence ID" value="NZ_JACIVC010000060.1"/>
</dbReference>
<organism evidence="2 3">
    <name type="scientific">Limosilactobacillus albertensis</name>
    <dbReference type="NCBI Taxonomy" id="2759752"/>
    <lineage>
        <taxon>Bacteria</taxon>
        <taxon>Bacillati</taxon>
        <taxon>Bacillota</taxon>
        <taxon>Bacilli</taxon>
        <taxon>Lactobacillales</taxon>
        <taxon>Lactobacillaceae</taxon>
        <taxon>Limosilactobacillus</taxon>
    </lineage>
</organism>
<dbReference type="SMART" id="SM00530">
    <property type="entry name" value="HTH_XRE"/>
    <property type="match status" value="1"/>
</dbReference>
<dbReference type="PANTHER" id="PTHR37038">
    <property type="entry name" value="TRANSCRIPTIONAL REGULATOR-RELATED"/>
    <property type="match status" value="1"/>
</dbReference>
<name>A0A7W3TSH0_9LACO</name>
<protein>
    <submittedName>
        <fullName evidence="2">Helix-turn-helix transcriptional regulator</fullName>
    </submittedName>
</protein>
<dbReference type="AlphaFoldDB" id="A0A7W3TSH0"/>
<dbReference type="PANTHER" id="PTHR37038:SF14">
    <property type="entry name" value="TRANSCRIPTIONAL ACTIVATOR"/>
    <property type="match status" value="1"/>
</dbReference>
<gene>
    <name evidence="2" type="ORF">H5S40_06405</name>
</gene>
<dbReference type="InterPro" id="IPR001387">
    <property type="entry name" value="Cro/C1-type_HTH"/>
</dbReference>
<dbReference type="EMBL" id="JACIVC010000060">
    <property type="protein sequence ID" value="MBB1069781.1"/>
    <property type="molecule type" value="Genomic_DNA"/>
</dbReference>
<dbReference type="Proteomes" id="UP000518316">
    <property type="component" value="Unassembled WGS sequence"/>
</dbReference>
<dbReference type="CDD" id="cd00093">
    <property type="entry name" value="HTH_XRE"/>
    <property type="match status" value="1"/>
</dbReference>
<dbReference type="GO" id="GO:0003677">
    <property type="term" value="F:DNA binding"/>
    <property type="evidence" value="ECO:0007669"/>
    <property type="project" value="InterPro"/>
</dbReference>
<feature type="domain" description="HTH cro/C1-type" evidence="1">
    <location>
        <begin position="10"/>
        <end position="59"/>
    </location>
</feature>
<evidence type="ECO:0000313" key="3">
    <source>
        <dbReference type="Proteomes" id="UP000518316"/>
    </source>
</evidence>
<keyword evidence="3" id="KW-1185">Reference proteome</keyword>
<dbReference type="PROSITE" id="PS50943">
    <property type="entry name" value="HTH_CROC1"/>
    <property type="match status" value="1"/>
</dbReference>
<dbReference type="InterPro" id="IPR053163">
    <property type="entry name" value="HTH-type_regulator_Rgg"/>
</dbReference>
<dbReference type="InterPro" id="IPR010982">
    <property type="entry name" value="Lambda_DNA-bd_dom_sf"/>
</dbReference>